<organism evidence="1 2">
    <name type="scientific">Paramuricea clavata</name>
    <name type="common">Red gorgonian</name>
    <name type="synonym">Violescent sea-whip</name>
    <dbReference type="NCBI Taxonomy" id="317549"/>
    <lineage>
        <taxon>Eukaryota</taxon>
        <taxon>Metazoa</taxon>
        <taxon>Cnidaria</taxon>
        <taxon>Anthozoa</taxon>
        <taxon>Octocorallia</taxon>
        <taxon>Malacalcyonacea</taxon>
        <taxon>Plexauridae</taxon>
        <taxon>Paramuricea</taxon>
    </lineage>
</organism>
<dbReference type="AlphaFoldDB" id="A0A7D9JCM4"/>
<reference evidence="1" key="1">
    <citation type="submission" date="2020-04" db="EMBL/GenBank/DDBJ databases">
        <authorList>
            <person name="Alioto T."/>
            <person name="Alioto T."/>
            <person name="Gomez Garrido J."/>
        </authorList>
    </citation>
    <scope>NUCLEOTIDE SEQUENCE</scope>
    <source>
        <strain evidence="1">A484AB</strain>
    </source>
</reference>
<sequence>VLPLTENIFNSLRTSGTKRPISIIEVIKNIAKGMKCKEITKYFTLDKEGNPLKSHPAVPPEDAKWCHDFMYDSDPPVTFHRACLILRRRLFPFHYDPYPWVKGRDETNVEVLKSLMAIYLHRAEVQNLRGLKEDPADFNSHLYQPELGGKNKQSVPDCERIISPGVFKFLEKKGHTSGATVLKLLHNWHKAVDGRGLSEDQRSTYCEELKCWLLDDWMPWHREVKDYSQIDVNRPVKGICGLTREVIVSLLANLESRELRRIEYIQRNIKPRSSSTDDVESFISLLHEILGLNFDLKQVFSELPKILNEFRKKTDKDLQFYY</sequence>
<comment type="caution">
    <text evidence="1">The sequence shown here is derived from an EMBL/GenBank/DDBJ whole genome shotgun (WGS) entry which is preliminary data.</text>
</comment>
<evidence type="ECO:0000313" key="2">
    <source>
        <dbReference type="Proteomes" id="UP001152795"/>
    </source>
</evidence>
<gene>
    <name evidence="1" type="ORF">PACLA_8A014260</name>
</gene>
<dbReference type="Proteomes" id="UP001152795">
    <property type="component" value="Unassembled WGS sequence"/>
</dbReference>
<feature type="non-terminal residue" evidence="1">
    <location>
        <position position="1"/>
    </location>
</feature>
<keyword evidence="2" id="KW-1185">Reference proteome</keyword>
<protein>
    <submittedName>
        <fullName evidence="1">Uncharacterized protein</fullName>
    </submittedName>
</protein>
<dbReference type="OrthoDB" id="5979290at2759"/>
<evidence type="ECO:0000313" key="1">
    <source>
        <dbReference type="EMBL" id="CAB4027056.1"/>
    </source>
</evidence>
<name>A0A7D9JCM4_PARCT</name>
<accession>A0A7D9JCM4</accession>
<dbReference type="EMBL" id="CACRXK020014575">
    <property type="protein sequence ID" value="CAB4027056.1"/>
    <property type="molecule type" value="Genomic_DNA"/>
</dbReference>
<proteinExistence type="predicted"/>